<gene>
    <name evidence="7" type="ORF">CXG81DRAFT_13865</name>
</gene>
<evidence type="ECO:0000313" key="8">
    <source>
        <dbReference type="Proteomes" id="UP000274922"/>
    </source>
</evidence>
<dbReference type="AlphaFoldDB" id="A0A4P9X4B3"/>
<sequence>MPRGEPLAAYAAFPSWRATMAAPAVLQLDLARPERLNALHAAMWDETAQLFRHVAQDPDVRCVVLTGGESRIFCAGIDKISAAHGMTDRCCSQVLDMGLEMETGAADRTALRLQIQLKRMQAAFTAIAECRVPVVAAVHGACIGAGIDMITACDIRIASRDARFSVKEVDLAIVADMGTLQRLPRVVGHHSWVRDICLTGRVFDAAEAERHGLVSAVLPDRDAAVEAAVATAACIASKSPVAVVGTKQTLNYTDDHTVADGLDRVATLNAALLQGQDTAIAIRAFLSPHRKSKSAVFPKL</sequence>
<dbReference type="InterPro" id="IPR029045">
    <property type="entry name" value="ClpP/crotonase-like_dom_sf"/>
</dbReference>
<evidence type="ECO:0000256" key="2">
    <source>
        <dbReference type="ARBA" id="ARBA00005254"/>
    </source>
</evidence>
<name>A0A4P9X4B3_9FUNG</name>
<keyword evidence="4" id="KW-0443">Lipid metabolism</keyword>
<comment type="similarity">
    <text evidence="2 6">Belongs to the enoyl-CoA hydratase/isomerase family.</text>
</comment>
<proteinExistence type="inferred from homology"/>
<accession>A0A4P9X4B3</accession>
<evidence type="ECO:0000256" key="1">
    <source>
        <dbReference type="ARBA" id="ARBA00005005"/>
    </source>
</evidence>
<dbReference type="EMBL" id="ML014248">
    <property type="protein sequence ID" value="RKO99907.1"/>
    <property type="molecule type" value="Genomic_DNA"/>
</dbReference>
<dbReference type="InterPro" id="IPR014748">
    <property type="entry name" value="Enoyl-CoA_hydra_C"/>
</dbReference>
<dbReference type="InterPro" id="IPR001753">
    <property type="entry name" value="Enoyl-CoA_hydra/iso"/>
</dbReference>
<dbReference type="FunFam" id="1.10.12.10:FF:000004">
    <property type="entry name" value="Delta3,5-delta2,4-dienoyl-CoA isomerase"/>
    <property type="match status" value="1"/>
</dbReference>
<dbReference type="Gene3D" id="1.10.12.10">
    <property type="entry name" value="Lyase 2-enoyl-coa Hydratase, Chain A, domain 2"/>
    <property type="match status" value="1"/>
</dbReference>
<evidence type="ECO:0000256" key="4">
    <source>
        <dbReference type="ARBA" id="ARBA00023098"/>
    </source>
</evidence>
<dbReference type="Gene3D" id="3.90.226.10">
    <property type="entry name" value="2-enoyl-CoA Hydratase, Chain A, domain 1"/>
    <property type="match status" value="1"/>
</dbReference>
<dbReference type="CDD" id="cd06558">
    <property type="entry name" value="crotonase-like"/>
    <property type="match status" value="1"/>
</dbReference>
<evidence type="ECO:0000313" key="7">
    <source>
        <dbReference type="EMBL" id="RKO99907.1"/>
    </source>
</evidence>
<dbReference type="OrthoDB" id="14970at2759"/>
<dbReference type="InterPro" id="IPR018376">
    <property type="entry name" value="Enoyl-CoA_hyd/isom_CS"/>
</dbReference>
<dbReference type="GO" id="GO:0051750">
    <property type="term" value="F:delta(3,5)-delta(2,4)-dienoyl-CoA isomerase activity"/>
    <property type="evidence" value="ECO:0007669"/>
    <property type="project" value="TreeGrafter"/>
</dbReference>
<dbReference type="SUPFAM" id="SSF52096">
    <property type="entry name" value="ClpP/crotonase"/>
    <property type="match status" value="1"/>
</dbReference>
<dbReference type="InterPro" id="IPR045002">
    <property type="entry name" value="Ech1-like"/>
</dbReference>
<dbReference type="Pfam" id="PF00378">
    <property type="entry name" value="ECH_1"/>
    <property type="match status" value="1"/>
</dbReference>
<protein>
    <recommendedName>
        <fullName evidence="9">ClpP/crotonase</fullName>
    </recommendedName>
</protein>
<evidence type="ECO:0008006" key="9">
    <source>
        <dbReference type="Google" id="ProtNLM"/>
    </source>
</evidence>
<reference evidence="8" key="1">
    <citation type="journal article" date="2018" name="Nat. Microbiol.">
        <title>Leveraging single-cell genomics to expand the fungal tree of life.</title>
        <authorList>
            <person name="Ahrendt S.R."/>
            <person name="Quandt C.A."/>
            <person name="Ciobanu D."/>
            <person name="Clum A."/>
            <person name="Salamov A."/>
            <person name="Andreopoulos B."/>
            <person name="Cheng J.F."/>
            <person name="Woyke T."/>
            <person name="Pelin A."/>
            <person name="Henrissat B."/>
            <person name="Reynolds N.K."/>
            <person name="Benny G.L."/>
            <person name="Smith M.E."/>
            <person name="James T.Y."/>
            <person name="Grigoriev I.V."/>
        </authorList>
    </citation>
    <scope>NUCLEOTIDE SEQUENCE [LARGE SCALE GENOMIC DNA]</scope>
    <source>
        <strain evidence="8">ATCC 52028</strain>
    </source>
</reference>
<dbReference type="STRING" id="1555241.A0A4P9X4B3"/>
<evidence type="ECO:0000256" key="6">
    <source>
        <dbReference type="RuleBase" id="RU003707"/>
    </source>
</evidence>
<dbReference type="PANTHER" id="PTHR43149:SF1">
    <property type="entry name" value="DELTA(3,5)-DELTA(2,4)-DIENOYL-COA ISOMERASE, MITOCHONDRIAL"/>
    <property type="match status" value="1"/>
</dbReference>
<keyword evidence="5" id="KW-0413">Isomerase</keyword>
<evidence type="ECO:0000256" key="5">
    <source>
        <dbReference type="ARBA" id="ARBA00023235"/>
    </source>
</evidence>
<dbReference type="Proteomes" id="UP000274922">
    <property type="component" value="Unassembled WGS sequence"/>
</dbReference>
<organism evidence="7 8">
    <name type="scientific">Caulochytrium protostelioides</name>
    <dbReference type="NCBI Taxonomy" id="1555241"/>
    <lineage>
        <taxon>Eukaryota</taxon>
        <taxon>Fungi</taxon>
        <taxon>Fungi incertae sedis</taxon>
        <taxon>Chytridiomycota</taxon>
        <taxon>Chytridiomycota incertae sedis</taxon>
        <taxon>Chytridiomycetes</taxon>
        <taxon>Caulochytriales</taxon>
        <taxon>Caulochytriaceae</taxon>
        <taxon>Caulochytrium</taxon>
    </lineage>
</organism>
<dbReference type="UniPathway" id="UPA00659"/>
<comment type="pathway">
    <text evidence="1">Lipid metabolism; fatty acid beta-oxidation.</text>
</comment>
<evidence type="ECO:0000256" key="3">
    <source>
        <dbReference type="ARBA" id="ARBA00022832"/>
    </source>
</evidence>
<dbReference type="PROSITE" id="PS00166">
    <property type="entry name" value="ENOYL_COA_HYDRATASE"/>
    <property type="match status" value="1"/>
</dbReference>
<dbReference type="PANTHER" id="PTHR43149">
    <property type="entry name" value="ENOYL-COA HYDRATASE"/>
    <property type="match status" value="1"/>
</dbReference>
<keyword evidence="3" id="KW-0276">Fatty acid metabolism</keyword>
<dbReference type="GO" id="GO:0006635">
    <property type="term" value="P:fatty acid beta-oxidation"/>
    <property type="evidence" value="ECO:0007669"/>
    <property type="project" value="UniProtKB-UniPathway"/>
</dbReference>
<keyword evidence="8" id="KW-1185">Reference proteome</keyword>